<reference evidence="3 4" key="1">
    <citation type="submission" date="2024-01" db="EMBL/GenBank/DDBJ databases">
        <authorList>
            <person name="Allen C."/>
            <person name="Tagirdzhanova G."/>
        </authorList>
    </citation>
    <scope>NUCLEOTIDE SEQUENCE [LARGE SCALE GENOMIC DNA]</scope>
</reference>
<evidence type="ECO:0000313" key="3">
    <source>
        <dbReference type="EMBL" id="CAK7236413.1"/>
    </source>
</evidence>
<feature type="domain" description="Alpha/beta hydrolase fold-3" evidence="2">
    <location>
        <begin position="90"/>
        <end position="146"/>
    </location>
</feature>
<keyword evidence="4" id="KW-1185">Reference proteome</keyword>
<dbReference type="InterPro" id="IPR029058">
    <property type="entry name" value="AB_hydrolase_fold"/>
</dbReference>
<accession>A0ABP0CWA4</accession>
<gene>
    <name evidence="3" type="ORF">SBRCBS47491_009628</name>
</gene>
<evidence type="ECO:0000256" key="1">
    <source>
        <dbReference type="ARBA" id="ARBA00022801"/>
    </source>
</evidence>
<keyword evidence="1" id="KW-0378">Hydrolase</keyword>
<protein>
    <recommendedName>
        <fullName evidence="2">Alpha/beta hydrolase fold-3 domain-containing protein</fullName>
    </recommendedName>
</protein>
<dbReference type="InterPro" id="IPR013094">
    <property type="entry name" value="AB_hydrolase_3"/>
</dbReference>
<dbReference type="PANTHER" id="PTHR48081">
    <property type="entry name" value="AB HYDROLASE SUPERFAMILY PROTEIN C4A8.06C"/>
    <property type="match status" value="1"/>
</dbReference>
<dbReference type="Proteomes" id="UP001642406">
    <property type="component" value="Unassembled WGS sequence"/>
</dbReference>
<dbReference type="SUPFAM" id="SSF53474">
    <property type="entry name" value="alpha/beta-Hydrolases"/>
    <property type="match status" value="1"/>
</dbReference>
<evidence type="ECO:0000259" key="2">
    <source>
        <dbReference type="Pfam" id="PF07859"/>
    </source>
</evidence>
<dbReference type="EMBL" id="CAWUHC010000158">
    <property type="protein sequence ID" value="CAK7236413.1"/>
    <property type="molecule type" value="Genomic_DNA"/>
</dbReference>
<comment type="caution">
    <text evidence="3">The sequence shown here is derived from an EMBL/GenBank/DDBJ whole genome shotgun (WGS) entry which is preliminary data.</text>
</comment>
<dbReference type="InterPro" id="IPR050300">
    <property type="entry name" value="GDXG_lipolytic_enzyme"/>
</dbReference>
<proteinExistence type="predicted"/>
<name>A0ABP0CWA4_9PEZI</name>
<evidence type="ECO:0000313" key="4">
    <source>
        <dbReference type="Proteomes" id="UP001642406"/>
    </source>
</evidence>
<dbReference type="Gene3D" id="3.40.50.1820">
    <property type="entry name" value="alpha/beta hydrolase"/>
    <property type="match status" value="1"/>
</dbReference>
<dbReference type="Pfam" id="PF07859">
    <property type="entry name" value="Abhydrolase_3"/>
    <property type="match status" value="1"/>
</dbReference>
<sequence length="146" mass="15876">MASSALCYNAEFLAIAASQLDEHREVLPVHDITNRRARVESFIRNASGAFTLPDDIRHKVYHADGADGHKVAIHHVYKKANENNEAQPAVVHIHGGGYICLGAVDSVAALADHVQATGMAMLSIDYRLAPEHPYPAPLDDCWAALQ</sequence>
<organism evidence="3 4">
    <name type="scientific">Sporothrix bragantina</name>
    <dbReference type="NCBI Taxonomy" id="671064"/>
    <lineage>
        <taxon>Eukaryota</taxon>
        <taxon>Fungi</taxon>
        <taxon>Dikarya</taxon>
        <taxon>Ascomycota</taxon>
        <taxon>Pezizomycotina</taxon>
        <taxon>Sordariomycetes</taxon>
        <taxon>Sordariomycetidae</taxon>
        <taxon>Ophiostomatales</taxon>
        <taxon>Ophiostomataceae</taxon>
        <taxon>Sporothrix</taxon>
    </lineage>
</organism>